<feature type="region of interest" description="Disordered" evidence="1">
    <location>
        <begin position="1"/>
        <end position="35"/>
    </location>
</feature>
<sequence>MATESSRDQREDDDQTEVAPTKKLENGVNGSRHSDTALTLQKRIQQLREENAILWQRLQDCQRRNGEHVQRLPHEILRIILQYSIPPDFLLDHSLTGGPRSPWCLAMSQKRAIVSVCKDWNQVGVEFLYDHVVLRRMLQCEAFLNILREGSPRSLNLAGLVTKLTLHCFVPPAATGRFNFGLFTIFENCPRISRVSITLPHVMCWDVKLYWTSKITHLELGRDVDLFAQPKCLAAVAEHLVSLAFCLPATPISAPPSASLIFAHLEALRCKTVITTASAPGLRVLAHIEKKWIMPQLQRLEIAWDYPIDIKPELSSRLSQATASLCRAHGSHLHTLSVHPILPYPKIATGSVPDGQDIRRILSSCPALEHLVLSAKPEVKLAHAKLKWIDIWSVDVANPDRSASLKIEIGKKSLPSLQRVRILDYALCTLPEVAMTLSPELFSTDVAYRYEYPGVAVQYANQVLQRMDAIRCAQLPSKAFNRWMWNLEGTSDEEADDDVEGDSSDDEDAWSGSSRWSDDTREFPSGYGSEDEKWLQRLGIYNC</sequence>
<feature type="compositionally biased region" description="Acidic residues" evidence="1">
    <location>
        <begin position="491"/>
        <end position="509"/>
    </location>
</feature>
<evidence type="ECO:0008006" key="4">
    <source>
        <dbReference type="Google" id="ProtNLM"/>
    </source>
</evidence>
<gene>
    <name evidence="2" type="ORF">HGRIS_002910</name>
</gene>
<feature type="region of interest" description="Disordered" evidence="1">
    <location>
        <begin position="491"/>
        <end position="529"/>
    </location>
</feature>
<protein>
    <recommendedName>
        <fullName evidence="4">F-box domain-containing protein</fullName>
    </recommendedName>
</protein>
<comment type="caution">
    <text evidence="2">The sequence shown here is derived from an EMBL/GenBank/DDBJ whole genome shotgun (WGS) entry which is preliminary data.</text>
</comment>
<proteinExistence type="predicted"/>
<accession>A0ABR3JM29</accession>
<dbReference type="Proteomes" id="UP001556367">
    <property type="component" value="Unassembled WGS sequence"/>
</dbReference>
<keyword evidence="3" id="KW-1185">Reference proteome</keyword>
<dbReference type="EMBL" id="JASNQZ010000006">
    <property type="protein sequence ID" value="KAL0956791.1"/>
    <property type="molecule type" value="Genomic_DNA"/>
</dbReference>
<name>A0ABR3JM29_9AGAR</name>
<reference evidence="3" key="1">
    <citation type="submission" date="2024-06" db="EMBL/GenBank/DDBJ databases">
        <title>Multi-omics analyses provide insights into the biosynthesis of the anticancer antibiotic pleurotin in Hohenbuehelia grisea.</title>
        <authorList>
            <person name="Weaver J.A."/>
            <person name="Alberti F."/>
        </authorList>
    </citation>
    <scope>NUCLEOTIDE SEQUENCE [LARGE SCALE GENOMIC DNA]</scope>
    <source>
        <strain evidence="3">T-177</strain>
    </source>
</reference>
<evidence type="ECO:0000256" key="1">
    <source>
        <dbReference type="SAM" id="MobiDB-lite"/>
    </source>
</evidence>
<evidence type="ECO:0000313" key="2">
    <source>
        <dbReference type="EMBL" id="KAL0956791.1"/>
    </source>
</evidence>
<organism evidence="2 3">
    <name type="scientific">Hohenbuehelia grisea</name>
    <dbReference type="NCBI Taxonomy" id="104357"/>
    <lineage>
        <taxon>Eukaryota</taxon>
        <taxon>Fungi</taxon>
        <taxon>Dikarya</taxon>
        <taxon>Basidiomycota</taxon>
        <taxon>Agaricomycotina</taxon>
        <taxon>Agaricomycetes</taxon>
        <taxon>Agaricomycetidae</taxon>
        <taxon>Agaricales</taxon>
        <taxon>Pleurotineae</taxon>
        <taxon>Pleurotaceae</taxon>
        <taxon>Hohenbuehelia</taxon>
    </lineage>
</organism>
<evidence type="ECO:0000313" key="3">
    <source>
        <dbReference type="Proteomes" id="UP001556367"/>
    </source>
</evidence>
<feature type="compositionally biased region" description="Basic and acidic residues" evidence="1">
    <location>
        <begin position="1"/>
        <end position="10"/>
    </location>
</feature>